<feature type="domain" description="SnoaL-like" evidence="2">
    <location>
        <begin position="288"/>
        <end position="414"/>
    </location>
</feature>
<evidence type="ECO:0000313" key="5">
    <source>
        <dbReference type="Proteomes" id="UP001201873"/>
    </source>
</evidence>
<dbReference type="PANTHER" id="PTHR43060:SF15">
    <property type="entry name" value="3-HYDROXYISOBUTYRATE DEHYDROGENASE-LIKE 1, MITOCHONDRIAL-RELATED"/>
    <property type="match status" value="1"/>
</dbReference>
<protein>
    <submittedName>
        <fullName evidence="4">NAD(P)-binding domain-containing protein</fullName>
    </submittedName>
</protein>
<sequence length="428" mass="45432">MKVGFVGVGSMGRPMLERVAAAGHDVSFFARREEVRRDLEAAGTATGAPTPAALAADREVVVVCVFNDQQVREVCEGESGLIASLPPGATLIIHTTGSPDTAPRLAEAGRLRKIQVLDAAFSGGPGDAAAGQITLLVGGEPEVLETVRPVLASYCDPIVSVGALGDGQRVKLVNNALFAAKVALVAEAERIARDLGLDPVQALDAISHCSGASYALGTVRAAGSSARLQEAAGRYIAKDVATAKDLATAAGTNLGLLATAADTVAHPADQPPPAAAPAAAPAVPPSVQALWDIEQIKQLKARYFRYLDLKDWDGFRALFTDDCMHHLPTEGETTVQSNEEYFGSTIPMLEHAFTTHHGHMPEITLTSPTEAEGIWAMFDYVRIDGPQGAIALKGYGHYIETYRKDPDGHWRISSKRNERLRVDHLPQP</sequence>
<evidence type="ECO:0000259" key="3">
    <source>
        <dbReference type="Pfam" id="PF14833"/>
    </source>
</evidence>
<proteinExistence type="predicted"/>
<dbReference type="EMBL" id="JALKFT010000023">
    <property type="protein sequence ID" value="MCK9877899.1"/>
    <property type="molecule type" value="Genomic_DNA"/>
</dbReference>
<dbReference type="Proteomes" id="UP001201873">
    <property type="component" value="Unassembled WGS sequence"/>
</dbReference>
<dbReference type="RefSeq" id="WP_248826068.1">
    <property type="nucleotide sequence ID" value="NZ_JALKFT010000023.1"/>
</dbReference>
<dbReference type="SUPFAM" id="SSF48179">
    <property type="entry name" value="6-phosphogluconate dehydrogenase C-terminal domain-like"/>
    <property type="match status" value="1"/>
</dbReference>
<dbReference type="InterPro" id="IPR006115">
    <property type="entry name" value="6PGDH_NADP-bd"/>
</dbReference>
<dbReference type="Pfam" id="PF14833">
    <property type="entry name" value="NAD_binding_11"/>
    <property type="match status" value="1"/>
</dbReference>
<evidence type="ECO:0000259" key="1">
    <source>
        <dbReference type="Pfam" id="PF03446"/>
    </source>
</evidence>
<organism evidence="4 5">
    <name type="scientific">Frankia umida</name>
    <dbReference type="NCBI Taxonomy" id="573489"/>
    <lineage>
        <taxon>Bacteria</taxon>
        <taxon>Bacillati</taxon>
        <taxon>Actinomycetota</taxon>
        <taxon>Actinomycetes</taxon>
        <taxon>Frankiales</taxon>
        <taxon>Frankiaceae</taxon>
        <taxon>Frankia</taxon>
    </lineage>
</organism>
<dbReference type="InterPro" id="IPR032710">
    <property type="entry name" value="NTF2-like_dom_sf"/>
</dbReference>
<dbReference type="Gene3D" id="3.10.450.50">
    <property type="match status" value="1"/>
</dbReference>
<dbReference type="Gene3D" id="3.40.50.720">
    <property type="entry name" value="NAD(P)-binding Rossmann-like Domain"/>
    <property type="match status" value="1"/>
</dbReference>
<dbReference type="SUPFAM" id="SSF51735">
    <property type="entry name" value="NAD(P)-binding Rossmann-fold domains"/>
    <property type="match status" value="1"/>
</dbReference>
<keyword evidence="5" id="KW-1185">Reference proteome</keyword>
<reference evidence="4 5" key="1">
    <citation type="submission" date="2022-04" db="EMBL/GenBank/DDBJ databases">
        <title>Genome diversity in the genus Frankia.</title>
        <authorList>
            <person name="Carlos-Shanley C."/>
            <person name="Hahn D."/>
        </authorList>
    </citation>
    <scope>NUCLEOTIDE SEQUENCE [LARGE SCALE GENOMIC DNA]</scope>
    <source>
        <strain evidence="4 5">Ag45/Mut15</strain>
    </source>
</reference>
<dbReference type="InterPro" id="IPR008927">
    <property type="entry name" value="6-PGluconate_DH-like_C_sf"/>
</dbReference>
<dbReference type="PANTHER" id="PTHR43060">
    <property type="entry name" value="3-HYDROXYISOBUTYRATE DEHYDROGENASE-LIKE 1, MITOCHONDRIAL-RELATED"/>
    <property type="match status" value="1"/>
</dbReference>
<dbReference type="InterPro" id="IPR036291">
    <property type="entry name" value="NAD(P)-bd_dom_sf"/>
</dbReference>
<comment type="caution">
    <text evidence="4">The sequence shown here is derived from an EMBL/GenBank/DDBJ whole genome shotgun (WGS) entry which is preliminary data.</text>
</comment>
<dbReference type="Gene3D" id="1.10.1040.10">
    <property type="entry name" value="N-(1-d-carboxylethyl)-l-norvaline Dehydrogenase, domain 2"/>
    <property type="match status" value="1"/>
</dbReference>
<dbReference type="Pfam" id="PF03446">
    <property type="entry name" value="NAD_binding_2"/>
    <property type="match status" value="1"/>
</dbReference>
<accession>A0ABT0K321</accession>
<dbReference type="SUPFAM" id="SSF54427">
    <property type="entry name" value="NTF2-like"/>
    <property type="match status" value="1"/>
</dbReference>
<dbReference type="Pfam" id="PF13577">
    <property type="entry name" value="SnoaL_4"/>
    <property type="match status" value="1"/>
</dbReference>
<dbReference type="InterPro" id="IPR037401">
    <property type="entry name" value="SnoaL-like"/>
</dbReference>
<feature type="domain" description="3-hydroxyisobutyrate dehydrogenase-like NAD-binding" evidence="3">
    <location>
        <begin position="165"/>
        <end position="265"/>
    </location>
</feature>
<feature type="domain" description="6-phosphogluconate dehydrogenase NADP-binding" evidence="1">
    <location>
        <begin position="2"/>
        <end position="159"/>
    </location>
</feature>
<evidence type="ECO:0000259" key="2">
    <source>
        <dbReference type="Pfam" id="PF13577"/>
    </source>
</evidence>
<dbReference type="InterPro" id="IPR013328">
    <property type="entry name" value="6PGD_dom2"/>
</dbReference>
<dbReference type="CDD" id="cd00531">
    <property type="entry name" value="NTF2_like"/>
    <property type="match status" value="1"/>
</dbReference>
<gene>
    <name evidence="4" type="ORF">MXD59_19315</name>
</gene>
<name>A0ABT0K321_9ACTN</name>
<evidence type="ECO:0000313" key="4">
    <source>
        <dbReference type="EMBL" id="MCK9877899.1"/>
    </source>
</evidence>
<dbReference type="InterPro" id="IPR029154">
    <property type="entry name" value="HIBADH-like_NADP-bd"/>
</dbReference>